<dbReference type="Gene3D" id="3.30.1490.160">
    <property type="entry name" value="ctc02137 like domains"/>
    <property type="match status" value="1"/>
</dbReference>
<dbReference type="RefSeq" id="WP_021432860.1">
    <property type="nucleotide sequence ID" value="NZ_AVNC01000015.1"/>
</dbReference>
<gene>
    <name evidence="2" type="ORF">C672_1690</name>
</gene>
<dbReference type="InterPro" id="IPR023385">
    <property type="entry name" value="YopX-like_C"/>
</dbReference>
<dbReference type="GeneID" id="67472537"/>
<dbReference type="Pfam" id="PF09643">
    <property type="entry name" value="YopX"/>
    <property type="match status" value="1"/>
</dbReference>
<proteinExistence type="predicted"/>
<dbReference type="NCBIfam" id="TIGR01671">
    <property type="entry name" value="phage_TIGR01671"/>
    <property type="match status" value="1"/>
</dbReference>
<dbReference type="InterPro" id="IPR019096">
    <property type="entry name" value="YopX_protein"/>
</dbReference>
<comment type="caution">
    <text evidence="2">The sequence shown here is derived from an EMBL/GenBank/DDBJ whole genome shotgun (WGS) entry which is preliminary data.</text>
</comment>
<accession>T4VPR0</accession>
<organism evidence="2 3">
    <name type="scientific">Paraclostridium bifermentans ATCC 638 = DSM 14991</name>
    <dbReference type="NCBI Taxonomy" id="1233171"/>
    <lineage>
        <taxon>Bacteria</taxon>
        <taxon>Bacillati</taxon>
        <taxon>Bacillota</taxon>
        <taxon>Clostridia</taxon>
        <taxon>Peptostreptococcales</taxon>
        <taxon>Peptostreptococcaceae</taxon>
        <taxon>Paraclostridium</taxon>
    </lineage>
</organism>
<dbReference type="EMBL" id="AVNC01000015">
    <property type="protein sequence ID" value="EQK42746.1"/>
    <property type="molecule type" value="Genomic_DNA"/>
</dbReference>
<dbReference type="SUPFAM" id="SSF159006">
    <property type="entry name" value="YopX-like"/>
    <property type="match status" value="1"/>
</dbReference>
<evidence type="ECO:0000259" key="1">
    <source>
        <dbReference type="Pfam" id="PF09643"/>
    </source>
</evidence>
<dbReference type="Proteomes" id="UP000015688">
    <property type="component" value="Unassembled WGS sequence"/>
</dbReference>
<sequence>MKEIKIRAWDKFNKVMVYSDKNYPLSEYKIEFDWTNENKLSLMKLIDARYVEFRTFDADIMQSTGLEDKNGKEIYTGDIIKVLRKHWNNCGKEYLEKITEEIGEVVFYKNWEISLKTKEKEGTLYQPFLWMFEDEEDHQIEIIGNIYENKDLLK</sequence>
<evidence type="ECO:0000313" key="3">
    <source>
        <dbReference type="Proteomes" id="UP000015688"/>
    </source>
</evidence>
<dbReference type="Gene3D" id="2.30.30.290">
    <property type="entry name" value="YopX-like domains"/>
    <property type="match status" value="1"/>
</dbReference>
<name>T4VPR0_PARBF</name>
<reference evidence="2 3" key="1">
    <citation type="submission" date="2013-06" db="EMBL/GenBank/DDBJ databases">
        <authorList>
            <person name="Walk S."/>
            <person name="Aronoff D."/>
            <person name="Young V.Y."/>
            <person name="Marsh J."/>
            <person name="Harrison L."/>
            <person name="Daugherty S.C."/>
            <person name="Shefchek K.A."/>
            <person name="Hine E.E."/>
            <person name="Tallon L.J."/>
            <person name="Sadzewicz L.K."/>
            <person name="Rasko D.A."/>
        </authorList>
    </citation>
    <scope>NUCLEOTIDE SEQUENCE [LARGE SCALE GENOMIC DNA]</scope>
    <source>
        <strain evidence="2 3">ATCC 638</strain>
    </source>
</reference>
<protein>
    <submittedName>
        <fullName evidence="2">YopX family protein</fullName>
    </submittedName>
</protein>
<dbReference type="PATRIC" id="fig|1233171.3.peg.1581"/>
<feature type="domain" description="YopX protein" evidence="1">
    <location>
        <begin position="6"/>
        <end position="154"/>
    </location>
</feature>
<evidence type="ECO:0000313" key="2">
    <source>
        <dbReference type="EMBL" id="EQK42746.1"/>
    </source>
</evidence>
<dbReference type="AlphaFoldDB" id="T4VPR0"/>
<dbReference type="InterPro" id="IPR010024">
    <property type="entry name" value="CHP16711"/>
</dbReference>